<dbReference type="EMBL" id="SSTG01000019">
    <property type="protein sequence ID" value="THG54420.1"/>
    <property type="molecule type" value="Genomic_DNA"/>
</dbReference>
<comment type="caution">
    <text evidence="1">The sequence shown here is derived from an EMBL/GenBank/DDBJ whole genome shotgun (WGS) entry which is preliminary data.</text>
</comment>
<keyword evidence="2" id="KW-1185">Reference proteome</keyword>
<accession>A0AC61S6Y7</accession>
<evidence type="ECO:0000313" key="1">
    <source>
        <dbReference type="EMBL" id="THG54420.1"/>
    </source>
</evidence>
<reference evidence="1" key="1">
    <citation type="submission" date="2019-04" db="EMBL/GenBank/DDBJ databases">
        <title>Microbes associate with the intestines of laboratory mice.</title>
        <authorList>
            <person name="Navarre W."/>
            <person name="Wong E."/>
            <person name="Huang K.C."/>
            <person name="Tropini C."/>
            <person name="Ng K."/>
            <person name="Yu B."/>
        </authorList>
    </citation>
    <scope>NUCLEOTIDE SEQUENCE</scope>
    <source>
        <strain evidence="1">NM86_A22</strain>
    </source>
</reference>
<protein>
    <submittedName>
        <fullName evidence="1">Uncharacterized protein</fullName>
    </submittedName>
</protein>
<sequence>MATPIHGIALRTVRHNERNDILTLYTAESGRMSVIVSAGTSAASRRRRALTMPLSLVECVVMDRPGRNLNPIRDLRPTLPLPGLHTDPRRMSVAMFTAETLWHILPEGDADKSLWRFLADAVTFLDATPDSVANFHLALLMGIGHYLGIAPDTASYRPGRIFDMAGGRFLDTPPTAHGHWLEAGDAAALHSLQRITLTNSHLFEMTRAERQRALDLTLQYYSMHYAPLSRLKSLDILRNVTL</sequence>
<proteinExistence type="predicted"/>
<name>A0AC61S6Y7_9BACT</name>
<organism evidence="1 2">
    <name type="scientific">Muribaculum caecicola</name>
    <dbReference type="NCBI Taxonomy" id="3038144"/>
    <lineage>
        <taxon>Bacteria</taxon>
        <taxon>Pseudomonadati</taxon>
        <taxon>Bacteroidota</taxon>
        <taxon>Bacteroidia</taxon>
        <taxon>Bacteroidales</taxon>
        <taxon>Muribaculaceae</taxon>
        <taxon>Muribaculum</taxon>
    </lineage>
</organism>
<evidence type="ECO:0000313" key="2">
    <source>
        <dbReference type="Proteomes" id="UP000305401"/>
    </source>
</evidence>
<gene>
    <name evidence="1" type="ORF">E5990_02840</name>
</gene>
<dbReference type="Proteomes" id="UP000305401">
    <property type="component" value="Unassembled WGS sequence"/>
</dbReference>